<proteinExistence type="predicted"/>
<dbReference type="PROSITE" id="PS51257">
    <property type="entry name" value="PROKAR_LIPOPROTEIN"/>
    <property type="match status" value="1"/>
</dbReference>
<keyword evidence="2" id="KW-1185">Reference proteome</keyword>
<dbReference type="EMBL" id="BHXQ01000001">
    <property type="protein sequence ID" value="GCC49823.1"/>
    <property type="molecule type" value="Genomic_DNA"/>
</dbReference>
<protein>
    <recommendedName>
        <fullName evidence="3">Lipoprotein</fullName>
    </recommendedName>
</protein>
<evidence type="ECO:0000313" key="2">
    <source>
        <dbReference type="Proteomes" id="UP000288227"/>
    </source>
</evidence>
<dbReference type="Proteomes" id="UP000288227">
    <property type="component" value="Unassembled WGS sequence"/>
</dbReference>
<dbReference type="RefSeq" id="WP_127120494.1">
    <property type="nucleotide sequence ID" value="NZ_BHXQ01000001.1"/>
</dbReference>
<evidence type="ECO:0008006" key="3">
    <source>
        <dbReference type="Google" id="ProtNLM"/>
    </source>
</evidence>
<organism evidence="1 2">
    <name type="scientific">Chryseotalea sanaruensis</name>
    <dbReference type="NCBI Taxonomy" id="2482724"/>
    <lineage>
        <taxon>Bacteria</taxon>
        <taxon>Pseudomonadati</taxon>
        <taxon>Bacteroidota</taxon>
        <taxon>Cytophagia</taxon>
        <taxon>Cytophagales</taxon>
        <taxon>Chryseotaleaceae</taxon>
        <taxon>Chryseotalea</taxon>
    </lineage>
</organism>
<evidence type="ECO:0000313" key="1">
    <source>
        <dbReference type="EMBL" id="GCC49823.1"/>
    </source>
</evidence>
<name>A0A401U4I0_9BACT</name>
<gene>
    <name evidence="1" type="ORF">SanaruYs_00370</name>
</gene>
<sequence length="135" mass="15050">MNSKITSLLLIICFGIIFSCEEEETGCENLGGVIPNHYYTFWIRETSGCTSVITVDIYDENGNKRDQSASNKVIRTFFEPNNCEGGDQSYAKYGLAIGRTFRYEAYCNSASGAKTWEGTFKVPCDANGCTLFEIK</sequence>
<comment type="caution">
    <text evidence="1">The sequence shown here is derived from an EMBL/GenBank/DDBJ whole genome shotgun (WGS) entry which is preliminary data.</text>
</comment>
<dbReference type="AlphaFoldDB" id="A0A401U4I0"/>
<accession>A0A401U4I0</accession>
<reference evidence="1 2" key="1">
    <citation type="submission" date="2018-11" db="EMBL/GenBank/DDBJ databases">
        <title>Chryseotalea sanarue gen. nov., sp., nov., a member of the family Cytophagaceae, isolated from a brackish lake in Hamamatsu Japan.</title>
        <authorList>
            <person name="Maejima Y."/>
            <person name="Iino T."/>
            <person name="Muraguchi Y."/>
            <person name="Fukuda K."/>
            <person name="Ohkuma M."/>
            <person name="Moriuchi R."/>
            <person name="Dohra H."/>
            <person name="Kimbara K."/>
            <person name="Shintani M."/>
        </authorList>
    </citation>
    <scope>NUCLEOTIDE SEQUENCE [LARGE SCALE GENOMIC DNA]</scope>
    <source>
        <strain evidence="1 2">Ys</strain>
    </source>
</reference>